<reference evidence="3" key="1">
    <citation type="submission" date="2016-03" db="EMBL/GenBank/DDBJ databases">
        <authorList>
            <person name="Heylen K."/>
            <person name="De Vos P."/>
            <person name="Vekeman B."/>
        </authorList>
    </citation>
    <scope>NUCLEOTIDE SEQUENCE [LARGE SCALE GENOMIC DNA]</scope>
    <source>
        <strain evidence="3">R-45383</strain>
    </source>
</reference>
<accession>A0A177NGN1</accession>
<dbReference type="AlphaFoldDB" id="A0A177NGN1"/>
<evidence type="ECO:0000313" key="3">
    <source>
        <dbReference type="Proteomes" id="UP000077628"/>
    </source>
</evidence>
<name>A0A177NGN1_9GAMM</name>
<protein>
    <submittedName>
        <fullName evidence="2">Uncharacterized protein</fullName>
    </submittedName>
</protein>
<sequence length="84" mass="9253">MVCVVFGRAKADDVKLGLVIVSHYRQSGALLFLRKIFLQSRAGKIGKNEAPANAHSAPPIRPRRYENPPGAMPVGTKNLIWLPF</sequence>
<organism evidence="2 3">
    <name type="scientific">Methylomonas koyamae</name>
    <dbReference type="NCBI Taxonomy" id="702114"/>
    <lineage>
        <taxon>Bacteria</taxon>
        <taxon>Pseudomonadati</taxon>
        <taxon>Pseudomonadota</taxon>
        <taxon>Gammaproteobacteria</taxon>
        <taxon>Methylococcales</taxon>
        <taxon>Methylococcaceae</taxon>
        <taxon>Methylomonas</taxon>
    </lineage>
</organism>
<feature type="region of interest" description="Disordered" evidence="1">
    <location>
        <begin position="48"/>
        <end position="71"/>
    </location>
</feature>
<keyword evidence="3" id="KW-1185">Reference proteome</keyword>
<dbReference type="EMBL" id="LUUK01000187">
    <property type="protein sequence ID" value="OAI16220.1"/>
    <property type="molecule type" value="Genomic_DNA"/>
</dbReference>
<gene>
    <name evidence="2" type="ORF">A1355_10015</name>
</gene>
<evidence type="ECO:0000313" key="2">
    <source>
        <dbReference type="EMBL" id="OAI16220.1"/>
    </source>
</evidence>
<dbReference type="Proteomes" id="UP000077628">
    <property type="component" value="Unassembled WGS sequence"/>
</dbReference>
<comment type="caution">
    <text evidence="2">The sequence shown here is derived from an EMBL/GenBank/DDBJ whole genome shotgun (WGS) entry which is preliminary data.</text>
</comment>
<dbReference type="STRING" id="702114.A1355_10015"/>
<evidence type="ECO:0000256" key="1">
    <source>
        <dbReference type="SAM" id="MobiDB-lite"/>
    </source>
</evidence>
<proteinExistence type="predicted"/>